<evidence type="ECO:0000313" key="1">
    <source>
        <dbReference type="EMBL" id="GAA0693419.1"/>
    </source>
</evidence>
<dbReference type="PIRSF" id="PIRSF019381">
    <property type="entry name" value="YcjX"/>
    <property type="match status" value="1"/>
</dbReference>
<gene>
    <name evidence="1" type="ORF">GCM10009104_20910</name>
</gene>
<evidence type="ECO:0000313" key="2">
    <source>
        <dbReference type="Proteomes" id="UP001499915"/>
    </source>
</evidence>
<dbReference type="PANTHER" id="PTHR38605:SF1">
    <property type="entry name" value="ATPASE"/>
    <property type="match status" value="1"/>
</dbReference>
<dbReference type="RefSeq" id="WP_343805613.1">
    <property type="nucleotide sequence ID" value="NZ_BAAAET010000002.1"/>
</dbReference>
<dbReference type="EMBL" id="BAAAET010000002">
    <property type="protein sequence ID" value="GAA0693419.1"/>
    <property type="molecule type" value="Genomic_DNA"/>
</dbReference>
<dbReference type="Proteomes" id="UP001499915">
    <property type="component" value="Unassembled WGS sequence"/>
</dbReference>
<sequence>MSLPKRLRTLARKSGLNTLPAQIRTGVERGLEQRVKLAITGLSRSGKTVFISTLARHLLQSDQGQSLPFFAASAEGRIIGARDLSQQSERPFPLQTTLAGLQASPPHWPASTEQLSEIRLALRYRRAPGLSRALGEYSTLYVDLIDYPGEWLLDLPLLQLSFEQWCQQQQALFAAEPRAQVAAEWLARQHAIDWLAPASDEQQARLSEAFRALLQQLRKSPHSLSLLQPGRLLMPGDLKDSPLLNLFPIIVPLPENMDQAATDSLYRRLQQAYEAYRDQVIRPFYEDHFRHFDRQIVLVDCLKTLNQGEACFNDMQQALNTLLHSFHYGRNGLLRRLFRPRINRVLFAATKADHVTANQHHNLDRFLQLMVESAQREIRFEQVDTRCLALASLRATTAAEARMDGQHLSCLHGHRKDNGEEIALFPGEVPVELPRAEDWNSDRFRFVDFAPRPLPAGPLRPEHHIRLDQAVEYLLGDLFR</sequence>
<accession>A0ABN1I6Y6</accession>
<organism evidence="1 2">
    <name type="scientific">Marinobacterium maritimum</name>
    <dbReference type="NCBI Taxonomy" id="500162"/>
    <lineage>
        <taxon>Bacteria</taxon>
        <taxon>Pseudomonadati</taxon>
        <taxon>Pseudomonadota</taxon>
        <taxon>Gammaproteobacteria</taxon>
        <taxon>Oceanospirillales</taxon>
        <taxon>Oceanospirillaceae</taxon>
        <taxon>Marinobacterium</taxon>
    </lineage>
</organism>
<comment type="caution">
    <text evidence="1">The sequence shown here is derived from an EMBL/GenBank/DDBJ whole genome shotgun (WGS) entry which is preliminary data.</text>
</comment>
<dbReference type="Pfam" id="PF04317">
    <property type="entry name" value="DUF463"/>
    <property type="match status" value="1"/>
</dbReference>
<reference evidence="1 2" key="1">
    <citation type="journal article" date="2019" name="Int. J. Syst. Evol. Microbiol.">
        <title>The Global Catalogue of Microorganisms (GCM) 10K type strain sequencing project: providing services to taxonomists for standard genome sequencing and annotation.</title>
        <authorList>
            <consortium name="The Broad Institute Genomics Platform"/>
            <consortium name="The Broad Institute Genome Sequencing Center for Infectious Disease"/>
            <person name="Wu L."/>
            <person name="Ma J."/>
        </authorList>
    </citation>
    <scope>NUCLEOTIDE SEQUENCE [LARGE SCALE GENOMIC DNA]</scope>
    <source>
        <strain evidence="1 2">JCM 15134</strain>
    </source>
</reference>
<keyword evidence="2" id="KW-1185">Reference proteome</keyword>
<protein>
    <submittedName>
        <fullName evidence="1">YcjX family protein</fullName>
    </submittedName>
</protein>
<proteinExistence type="predicted"/>
<name>A0ABN1I6Y6_9GAMM</name>
<dbReference type="InterPro" id="IPR007413">
    <property type="entry name" value="YcjX-like"/>
</dbReference>
<dbReference type="PANTHER" id="PTHR38605">
    <property type="entry name" value="ATPASE-RELATED"/>
    <property type="match status" value="1"/>
</dbReference>